<dbReference type="EMBL" id="JH000292">
    <property type="protein sequence ID" value="EGW02488.1"/>
    <property type="molecule type" value="Genomic_DNA"/>
</dbReference>
<dbReference type="InParanoid" id="G3HD98"/>
<evidence type="ECO:0000313" key="1">
    <source>
        <dbReference type="EMBL" id="EGW02488.1"/>
    </source>
</evidence>
<gene>
    <name evidence="1" type="ORF">I79_008477</name>
</gene>
<organism evidence="1 2">
    <name type="scientific">Cricetulus griseus</name>
    <name type="common">Chinese hamster</name>
    <name type="synonym">Cricetulus barabensis griseus</name>
    <dbReference type="NCBI Taxonomy" id="10029"/>
    <lineage>
        <taxon>Eukaryota</taxon>
        <taxon>Metazoa</taxon>
        <taxon>Chordata</taxon>
        <taxon>Craniata</taxon>
        <taxon>Vertebrata</taxon>
        <taxon>Euteleostomi</taxon>
        <taxon>Mammalia</taxon>
        <taxon>Eutheria</taxon>
        <taxon>Euarchontoglires</taxon>
        <taxon>Glires</taxon>
        <taxon>Rodentia</taxon>
        <taxon>Myomorpha</taxon>
        <taxon>Muroidea</taxon>
        <taxon>Cricetidae</taxon>
        <taxon>Cricetinae</taxon>
        <taxon>Cricetulus</taxon>
    </lineage>
</organism>
<dbReference type="Proteomes" id="UP000001075">
    <property type="component" value="Unassembled WGS sequence"/>
</dbReference>
<accession>G3HD98</accession>
<dbReference type="AlphaFoldDB" id="G3HD98"/>
<protein>
    <submittedName>
        <fullName evidence="1">Uncharacterized protein</fullName>
    </submittedName>
</protein>
<reference evidence="2" key="1">
    <citation type="journal article" date="2011" name="Nat. Biotechnol.">
        <title>The genomic sequence of the Chinese hamster ovary (CHO)-K1 cell line.</title>
        <authorList>
            <person name="Xu X."/>
            <person name="Nagarajan H."/>
            <person name="Lewis N.E."/>
            <person name="Pan S."/>
            <person name="Cai Z."/>
            <person name="Liu X."/>
            <person name="Chen W."/>
            <person name="Xie M."/>
            <person name="Wang W."/>
            <person name="Hammond S."/>
            <person name="Andersen M.R."/>
            <person name="Neff N."/>
            <person name="Passarelli B."/>
            <person name="Koh W."/>
            <person name="Fan H.C."/>
            <person name="Wang J."/>
            <person name="Gui Y."/>
            <person name="Lee K.H."/>
            <person name="Betenbaugh M.J."/>
            <person name="Quake S.R."/>
            <person name="Famili I."/>
            <person name="Palsson B.O."/>
            <person name="Wang J."/>
        </authorList>
    </citation>
    <scope>NUCLEOTIDE SEQUENCE [LARGE SCALE GENOMIC DNA]</scope>
    <source>
        <strain evidence="2">CHO K1 cell line</strain>
    </source>
</reference>
<sequence>MDRNRIGKALEMLHEGPQDLSDFFLAAFSRTKQVAPGGLSGRGACLCGWGRG</sequence>
<evidence type="ECO:0000313" key="2">
    <source>
        <dbReference type="Proteomes" id="UP000001075"/>
    </source>
</evidence>
<proteinExistence type="predicted"/>
<name>G3HD98_CRIGR</name>